<accession>A0ABN8ZCD3</accession>
<dbReference type="Proteomes" id="UP001176941">
    <property type="component" value="Chromosome 3"/>
</dbReference>
<evidence type="ECO:0000313" key="2">
    <source>
        <dbReference type="Proteomes" id="UP001176941"/>
    </source>
</evidence>
<evidence type="ECO:0000313" key="1">
    <source>
        <dbReference type="EMBL" id="CAI9170696.1"/>
    </source>
</evidence>
<gene>
    <name evidence="1" type="ORF">MRATA1EN1_LOCUS19658</name>
</gene>
<proteinExistence type="predicted"/>
<dbReference type="EMBL" id="OX459939">
    <property type="protein sequence ID" value="CAI9170696.1"/>
    <property type="molecule type" value="Genomic_DNA"/>
</dbReference>
<reference evidence="1" key="1">
    <citation type="submission" date="2023-04" db="EMBL/GenBank/DDBJ databases">
        <authorList>
            <consortium name="ELIXIR-Norway"/>
        </authorList>
    </citation>
    <scope>NUCLEOTIDE SEQUENCE [LARGE SCALE GENOMIC DNA]</scope>
</reference>
<protein>
    <submittedName>
        <fullName evidence="1">Uncharacterized protein</fullName>
    </submittedName>
</protein>
<sequence>MGRPLPVGGGPHAGRRESTRLFSVPHCVLPTARSILHSCPVGCPLSVSCHIVSVLLTRTRVQLGPLANQREKLDVLLMFQVRLFRGVSWKPRGSHRWGVRVATLRECWTSTPIAAHYLCISPSRFGERTSGSYSTHPVLKATFRALGALPCHLDPETQSSALPPLSPWDMTCVVFPVVRD</sequence>
<name>A0ABN8ZCD3_RANTA</name>
<organism evidence="1 2">
    <name type="scientific">Rangifer tarandus platyrhynchus</name>
    <name type="common">Svalbard reindeer</name>
    <dbReference type="NCBI Taxonomy" id="3082113"/>
    <lineage>
        <taxon>Eukaryota</taxon>
        <taxon>Metazoa</taxon>
        <taxon>Chordata</taxon>
        <taxon>Craniata</taxon>
        <taxon>Vertebrata</taxon>
        <taxon>Euteleostomi</taxon>
        <taxon>Mammalia</taxon>
        <taxon>Eutheria</taxon>
        <taxon>Laurasiatheria</taxon>
        <taxon>Artiodactyla</taxon>
        <taxon>Ruminantia</taxon>
        <taxon>Pecora</taxon>
        <taxon>Cervidae</taxon>
        <taxon>Odocoileinae</taxon>
        <taxon>Rangifer</taxon>
    </lineage>
</organism>
<keyword evidence="2" id="KW-1185">Reference proteome</keyword>